<keyword evidence="9" id="KW-0133">Cell shape</keyword>
<accession>A0A0M6ZQ90</accession>
<dbReference type="Gene3D" id="2.60.410.10">
    <property type="entry name" value="D-Ala-D-Ala carboxypeptidase, C-terminal domain"/>
    <property type="match status" value="1"/>
</dbReference>
<dbReference type="Pfam" id="PF00768">
    <property type="entry name" value="Peptidase_S11"/>
    <property type="match status" value="1"/>
</dbReference>
<comment type="function">
    <text evidence="1">Removes C-terminal D-alanyl residues from sugar-peptide cell wall precursors.</text>
</comment>
<dbReference type="InterPro" id="IPR012907">
    <property type="entry name" value="Peptidase_S11_C"/>
</dbReference>
<reference evidence="16" key="1">
    <citation type="submission" date="2015-07" db="EMBL/GenBank/DDBJ databases">
        <authorList>
            <person name="Rodrigo-Torres Lidia"/>
            <person name="Arahal R.David."/>
        </authorList>
    </citation>
    <scope>NUCLEOTIDE SEQUENCE [LARGE SCALE GENOMIC DNA]</scope>
    <source>
        <strain evidence="16">CECT 5112</strain>
    </source>
</reference>
<dbReference type="InterPro" id="IPR001967">
    <property type="entry name" value="Peptidase_S11_N"/>
</dbReference>
<dbReference type="UniPathway" id="UPA00219"/>
<keyword evidence="10" id="KW-0573">Peptidoglycan synthesis</keyword>
<dbReference type="STRING" id="388408.LAX5112_00283"/>
<dbReference type="InterPro" id="IPR018044">
    <property type="entry name" value="Peptidase_S11"/>
</dbReference>
<dbReference type="AlphaFoldDB" id="A0A0M6ZQ90"/>
<evidence type="ECO:0000256" key="10">
    <source>
        <dbReference type="ARBA" id="ARBA00022984"/>
    </source>
</evidence>
<gene>
    <name evidence="15" type="primary">dacC_1</name>
    <name evidence="15" type="ORF">LAX5112_00283</name>
</gene>
<comment type="similarity">
    <text evidence="3 13">Belongs to the peptidase S11 family.</text>
</comment>
<organism evidence="15 16">
    <name type="scientific">Roseibium alexandrii</name>
    <dbReference type="NCBI Taxonomy" id="388408"/>
    <lineage>
        <taxon>Bacteria</taxon>
        <taxon>Pseudomonadati</taxon>
        <taxon>Pseudomonadota</taxon>
        <taxon>Alphaproteobacteria</taxon>
        <taxon>Hyphomicrobiales</taxon>
        <taxon>Stappiaceae</taxon>
        <taxon>Roseibium</taxon>
    </lineage>
</organism>
<evidence type="ECO:0000259" key="14">
    <source>
        <dbReference type="SMART" id="SM00936"/>
    </source>
</evidence>
<keyword evidence="11" id="KW-0961">Cell wall biogenesis/degradation</keyword>
<dbReference type="EMBL" id="CXWD01000001">
    <property type="protein sequence ID" value="CTQ64401.1"/>
    <property type="molecule type" value="Genomic_DNA"/>
</dbReference>
<evidence type="ECO:0000256" key="11">
    <source>
        <dbReference type="ARBA" id="ARBA00023316"/>
    </source>
</evidence>
<dbReference type="SMART" id="SM00936">
    <property type="entry name" value="PBP5_C"/>
    <property type="match status" value="1"/>
</dbReference>
<evidence type="ECO:0000256" key="1">
    <source>
        <dbReference type="ARBA" id="ARBA00003217"/>
    </source>
</evidence>
<dbReference type="PRINTS" id="PR00725">
    <property type="entry name" value="DADACBPTASE1"/>
</dbReference>
<evidence type="ECO:0000256" key="2">
    <source>
        <dbReference type="ARBA" id="ARBA00004752"/>
    </source>
</evidence>
<evidence type="ECO:0000256" key="7">
    <source>
        <dbReference type="ARBA" id="ARBA00022729"/>
    </source>
</evidence>
<keyword evidence="8 15" id="KW-0378">Hydrolase</keyword>
<evidence type="ECO:0000256" key="8">
    <source>
        <dbReference type="ARBA" id="ARBA00022801"/>
    </source>
</evidence>
<evidence type="ECO:0000313" key="15">
    <source>
        <dbReference type="EMBL" id="CTQ64401.1"/>
    </source>
</evidence>
<dbReference type="GO" id="GO:0009002">
    <property type="term" value="F:serine-type D-Ala-D-Ala carboxypeptidase activity"/>
    <property type="evidence" value="ECO:0007669"/>
    <property type="project" value="UniProtKB-EC"/>
</dbReference>
<keyword evidence="7" id="KW-0732">Signal</keyword>
<keyword evidence="5 15" id="KW-0121">Carboxypeptidase</keyword>
<evidence type="ECO:0000256" key="13">
    <source>
        <dbReference type="RuleBase" id="RU004016"/>
    </source>
</evidence>
<evidence type="ECO:0000256" key="5">
    <source>
        <dbReference type="ARBA" id="ARBA00022645"/>
    </source>
</evidence>
<proteinExistence type="inferred from homology"/>
<evidence type="ECO:0000313" key="16">
    <source>
        <dbReference type="Proteomes" id="UP000053235"/>
    </source>
</evidence>
<dbReference type="GO" id="GO:0071555">
    <property type="term" value="P:cell wall organization"/>
    <property type="evidence" value="ECO:0007669"/>
    <property type="project" value="UniProtKB-KW"/>
</dbReference>
<comment type="catalytic activity">
    <reaction evidence="12">
        <text>Preferential cleavage: (Ac)2-L-Lys-D-Ala-|-D-Ala. Also transpeptidation of peptidyl-alanyl moieties that are N-acyl substituents of D-alanine.</text>
        <dbReference type="EC" id="3.4.16.4"/>
    </reaction>
</comment>
<keyword evidence="6" id="KW-0645">Protease</keyword>
<evidence type="ECO:0000256" key="4">
    <source>
        <dbReference type="ARBA" id="ARBA00012448"/>
    </source>
</evidence>
<dbReference type="InterPro" id="IPR012338">
    <property type="entry name" value="Beta-lactam/transpept-like"/>
</dbReference>
<dbReference type="GO" id="GO:0008360">
    <property type="term" value="P:regulation of cell shape"/>
    <property type="evidence" value="ECO:0007669"/>
    <property type="project" value="UniProtKB-KW"/>
</dbReference>
<protein>
    <recommendedName>
        <fullName evidence="4">serine-type D-Ala-D-Ala carboxypeptidase</fullName>
        <ecNumber evidence="4">3.4.16.4</ecNumber>
    </recommendedName>
</protein>
<dbReference type="GO" id="GO:0006508">
    <property type="term" value="P:proteolysis"/>
    <property type="evidence" value="ECO:0007669"/>
    <property type="project" value="UniProtKB-KW"/>
</dbReference>
<evidence type="ECO:0000256" key="12">
    <source>
        <dbReference type="ARBA" id="ARBA00034000"/>
    </source>
</evidence>
<dbReference type="InterPro" id="IPR037167">
    <property type="entry name" value="Peptidase_S11_C_sf"/>
</dbReference>
<evidence type="ECO:0000256" key="3">
    <source>
        <dbReference type="ARBA" id="ARBA00007164"/>
    </source>
</evidence>
<feature type="domain" description="Peptidase S11 D-Ala-D-Ala carboxypeptidase A C-terminal" evidence="14">
    <location>
        <begin position="264"/>
        <end position="354"/>
    </location>
</feature>
<name>A0A0M6ZQ90_9HYPH</name>
<dbReference type="Pfam" id="PF07943">
    <property type="entry name" value="PBP5_C"/>
    <property type="match status" value="1"/>
</dbReference>
<dbReference type="PANTHER" id="PTHR21581:SF6">
    <property type="entry name" value="TRAFFICKING PROTEIN PARTICLE COMPLEX SUBUNIT 12"/>
    <property type="match status" value="1"/>
</dbReference>
<keyword evidence="16" id="KW-1185">Reference proteome</keyword>
<dbReference type="GO" id="GO:0009252">
    <property type="term" value="P:peptidoglycan biosynthetic process"/>
    <property type="evidence" value="ECO:0007669"/>
    <property type="project" value="UniProtKB-UniPathway"/>
</dbReference>
<dbReference type="Proteomes" id="UP000053235">
    <property type="component" value="Unassembled WGS sequence"/>
</dbReference>
<sequence length="374" mass="39474">MLSAFAIVGVQAEQLTTKAPKALLYEPASGTVLFAKDADVPFAPGALVKVMTAATVFKALSDGELTPDQLCTVSEHAWRTGGAPSGRGATMFAAIKSEISVEDLLKGLLVHNGNDSAIILAECLDGSETAFADRMNALAAEIGMANSNFGNPTGYEEAVSTTTVRDQVRLGEYLVEEHTERYSMFAIPEFTWNNIFQRNKNPLLGEIRNLDGLGGGAHSEDGYSGLGSIDRNGRRIIAAVAGLTSDNHRLVALKEIFEGTWEFYAVKTVFPAGEMVAEGRVFGGVDGTVPLVSEADIDVFLPRGGTLEYRLRVVYQGPLVAPVAAGAPAGELHVIGQDGVVHRAPLVTGASVPEGGLVGKALDSVQELLFGWIG</sequence>
<dbReference type="EC" id="3.4.16.4" evidence="4"/>
<dbReference type="InterPro" id="IPR015956">
    <property type="entry name" value="Peniciliin-bd_prot_C_sf"/>
</dbReference>
<dbReference type="OrthoDB" id="9795979at2"/>
<evidence type="ECO:0000256" key="9">
    <source>
        <dbReference type="ARBA" id="ARBA00022960"/>
    </source>
</evidence>
<dbReference type="SUPFAM" id="SSF69189">
    <property type="entry name" value="Penicillin-binding protein associated domain"/>
    <property type="match status" value="1"/>
</dbReference>
<comment type="pathway">
    <text evidence="2">Cell wall biogenesis; peptidoglycan biosynthesis.</text>
</comment>
<dbReference type="Gene3D" id="3.40.710.10">
    <property type="entry name" value="DD-peptidase/beta-lactamase superfamily"/>
    <property type="match status" value="1"/>
</dbReference>
<dbReference type="SUPFAM" id="SSF56601">
    <property type="entry name" value="beta-lactamase/transpeptidase-like"/>
    <property type="match status" value="1"/>
</dbReference>
<evidence type="ECO:0000256" key="6">
    <source>
        <dbReference type="ARBA" id="ARBA00022670"/>
    </source>
</evidence>
<dbReference type="PANTHER" id="PTHR21581">
    <property type="entry name" value="D-ALANYL-D-ALANINE CARBOXYPEPTIDASE"/>
    <property type="match status" value="1"/>
</dbReference>